<gene>
    <name evidence="1" type="ORF">BN1208_0140</name>
</gene>
<reference evidence="2" key="1">
    <citation type="submission" date="2014-12" db="EMBL/GenBank/DDBJ databases">
        <authorList>
            <person name="Salcher M.M."/>
        </authorList>
    </citation>
    <scope>NUCLEOTIDE SEQUENCE [LARGE SCALE GENOMIC DNA]</scope>
    <source>
        <strain evidence="2">MMS-10A-171</strain>
    </source>
</reference>
<organism evidence="1 2">
    <name type="scientific">Candidatus Methylopumilus planktonicus</name>
    <dbReference type="NCBI Taxonomy" id="1581557"/>
    <lineage>
        <taxon>Bacteria</taxon>
        <taxon>Pseudomonadati</taxon>
        <taxon>Pseudomonadota</taxon>
        <taxon>Betaproteobacteria</taxon>
        <taxon>Nitrosomonadales</taxon>
        <taxon>Methylophilaceae</taxon>
        <taxon>Candidatus Methylopumilus</taxon>
    </lineage>
</organism>
<dbReference type="RefSeq" id="WP_046489141.1">
    <property type="nucleotide sequence ID" value="NZ_LN827929.1"/>
</dbReference>
<sequence length="65" mass="7293">MEDLRILKLKEVCSIVGLKPSTIYKLMSSGDFPKQVKLTAKSVGWANNEINHWISLKIGNTNVPH</sequence>
<protein>
    <submittedName>
        <fullName evidence="1">Phage transcriptional regulator, AlpA</fullName>
    </submittedName>
</protein>
<accession>A0A0D6EU63</accession>
<dbReference type="Pfam" id="PF05930">
    <property type="entry name" value="Phage_AlpA"/>
    <property type="match status" value="1"/>
</dbReference>
<dbReference type="EMBL" id="LN827929">
    <property type="protein sequence ID" value="CEZ19035.1"/>
    <property type="molecule type" value="Genomic_DNA"/>
</dbReference>
<dbReference type="AlphaFoldDB" id="A0A0D6EU63"/>
<dbReference type="Gene3D" id="1.10.238.160">
    <property type="match status" value="1"/>
</dbReference>
<dbReference type="PANTHER" id="PTHR36154:SF1">
    <property type="entry name" value="DNA-BINDING TRANSCRIPTIONAL ACTIVATOR ALPA"/>
    <property type="match status" value="1"/>
</dbReference>
<evidence type="ECO:0000313" key="1">
    <source>
        <dbReference type="EMBL" id="CEZ19035.1"/>
    </source>
</evidence>
<keyword evidence="2" id="KW-1185">Reference proteome</keyword>
<dbReference type="KEGG" id="mbat:BN1208_0140"/>
<proteinExistence type="predicted"/>
<dbReference type="InterPro" id="IPR010260">
    <property type="entry name" value="AlpA"/>
</dbReference>
<dbReference type="STRING" id="1581557.BN1208_0140"/>
<name>A0A0D6EU63_9PROT</name>
<dbReference type="PANTHER" id="PTHR36154">
    <property type="entry name" value="DNA-BINDING TRANSCRIPTIONAL ACTIVATOR ALPA"/>
    <property type="match status" value="1"/>
</dbReference>
<dbReference type="InterPro" id="IPR052931">
    <property type="entry name" value="Prophage_regulatory_activator"/>
</dbReference>
<dbReference type="HOGENOM" id="CLU_140176_15_1_4"/>
<dbReference type="Proteomes" id="UP000064007">
    <property type="component" value="Chromosome 1"/>
</dbReference>
<evidence type="ECO:0000313" key="2">
    <source>
        <dbReference type="Proteomes" id="UP000064007"/>
    </source>
</evidence>